<accession>A0A3B3U454</accession>
<feature type="domain" description="Peptidase M12B" evidence="4">
    <location>
        <begin position="194"/>
        <end position="289"/>
    </location>
</feature>
<feature type="region of interest" description="Disordered" evidence="3">
    <location>
        <begin position="165"/>
        <end position="185"/>
    </location>
</feature>
<evidence type="ECO:0000256" key="2">
    <source>
        <dbReference type="PROSITE-ProRule" id="PRU00276"/>
    </source>
</evidence>
<dbReference type="InterPro" id="IPR024079">
    <property type="entry name" value="MetalloPept_cat_dom_sf"/>
</dbReference>
<dbReference type="Pfam" id="PF01562">
    <property type="entry name" value="Pep_M12B_propep"/>
    <property type="match status" value="1"/>
</dbReference>
<evidence type="ECO:0000256" key="1">
    <source>
        <dbReference type="ARBA" id="ARBA00023157"/>
    </source>
</evidence>
<name>A0A3B3U454_9TELE</name>
<dbReference type="SUPFAM" id="SSF55486">
    <property type="entry name" value="Metalloproteases ('zincins'), catalytic domain"/>
    <property type="match status" value="1"/>
</dbReference>
<dbReference type="GO" id="GO:0006508">
    <property type="term" value="P:proteolysis"/>
    <property type="evidence" value="ECO:0007669"/>
    <property type="project" value="InterPro"/>
</dbReference>
<dbReference type="InterPro" id="IPR034027">
    <property type="entry name" value="Reprolysin_adamalysin"/>
</dbReference>
<dbReference type="STRING" id="48699.ENSPLAP00000007452"/>
<dbReference type="AlphaFoldDB" id="A0A3B3U454"/>
<dbReference type="Gene3D" id="3.40.390.10">
    <property type="entry name" value="Collagenase (Catalytic Domain)"/>
    <property type="match status" value="1"/>
</dbReference>
<dbReference type="Ensembl" id="ENSPLAT00000004543.1">
    <property type="protein sequence ID" value="ENSPLAP00000007452.1"/>
    <property type="gene ID" value="ENSPLAG00000009803.1"/>
</dbReference>
<dbReference type="GO" id="GO:0005886">
    <property type="term" value="C:plasma membrane"/>
    <property type="evidence" value="ECO:0007669"/>
    <property type="project" value="TreeGrafter"/>
</dbReference>
<reference evidence="5" key="1">
    <citation type="submission" date="2025-05" db="UniProtKB">
        <authorList>
            <consortium name="Ensembl"/>
        </authorList>
    </citation>
    <scope>IDENTIFICATION</scope>
</reference>
<dbReference type="GeneTree" id="ENSGT00940000156716"/>
<evidence type="ECO:0000259" key="4">
    <source>
        <dbReference type="PROSITE" id="PS50215"/>
    </source>
</evidence>
<dbReference type="PANTHER" id="PTHR11905">
    <property type="entry name" value="ADAM A DISINTEGRIN AND METALLOPROTEASE DOMAIN"/>
    <property type="match status" value="1"/>
</dbReference>
<dbReference type="InterPro" id="IPR001590">
    <property type="entry name" value="Peptidase_M12B"/>
</dbReference>
<dbReference type="PANTHER" id="PTHR11905:SF32">
    <property type="entry name" value="DISINTEGRIN AND METALLOPROTEINASE DOMAIN-CONTAINING PROTEIN 28"/>
    <property type="match status" value="1"/>
</dbReference>
<keyword evidence="1" id="KW-1015">Disulfide bond</keyword>
<dbReference type="PROSITE" id="PS50215">
    <property type="entry name" value="ADAM_MEPRO"/>
    <property type="match status" value="1"/>
</dbReference>
<evidence type="ECO:0000313" key="6">
    <source>
        <dbReference type="Proteomes" id="UP000261500"/>
    </source>
</evidence>
<proteinExistence type="predicted"/>
<organism evidence="5 6">
    <name type="scientific">Poecilia latipinna</name>
    <name type="common">sailfin molly</name>
    <dbReference type="NCBI Taxonomy" id="48699"/>
    <lineage>
        <taxon>Eukaryota</taxon>
        <taxon>Metazoa</taxon>
        <taxon>Chordata</taxon>
        <taxon>Craniata</taxon>
        <taxon>Vertebrata</taxon>
        <taxon>Euteleostomi</taxon>
        <taxon>Actinopterygii</taxon>
        <taxon>Neopterygii</taxon>
        <taxon>Teleostei</taxon>
        <taxon>Neoteleostei</taxon>
        <taxon>Acanthomorphata</taxon>
        <taxon>Ovalentaria</taxon>
        <taxon>Atherinomorphae</taxon>
        <taxon>Cyprinodontiformes</taxon>
        <taxon>Poeciliidae</taxon>
        <taxon>Poeciliinae</taxon>
        <taxon>Poecilia</taxon>
    </lineage>
</organism>
<protein>
    <submittedName>
        <fullName evidence="5">ADAM metallopeptidase domain 28</fullName>
    </submittedName>
</protein>
<dbReference type="InterPro" id="IPR002870">
    <property type="entry name" value="Peptidase_M12B_N"/>
</dbReference>
<comment type="caution">
    <text evidence="2">Lacks conserved residue(s) required for the propagation of feature annotation.</text>
</comment>
<keyword evidence="6" id="KW-1185">Reference proteome</keyword>
<dbReference type="Proteomes" id="UP000261500">
    <property type="component" value="Unplaced"/>
</dbReference>
<evidence type="ECO:0000313" key="5">
    <source>
        <dbReference type="Ensembl" id="ENSPLAP00000007476.1"/>
    </source>
</evidence>
<evidence type="ECO:0000256" key="3">
    <source>
        <dbReference type="SAM" id="MobiDB-lite"/>
    </source>
</evidence>
<dbReference type="Pfam" id="PF01421">
    <property type="entry name" value="Reprolysin"/>
    <property type="match status" value="1"/>
</dbReference>
<dbReference type="CDD" id="cd04269">
    <property type="entry name" value="ZnMc_adamalysin_II_like"/>
    <property type="match status" value="1"/>
</dbReference>
<dbReference type="Ensembl" id="ENSPLAT00000004515.1">
    <property type="protein sequence ID" value="ENSPLAP00000007476.1"/>
    <property type="gene ID" value="ENSPLAG00000009905.1"/>
</dbReference>
<dbReference type="GO" id="GO:0004222">
    <property type="term" value="F:metalloendopeptidase activity"/>
    <property type="evidence" value="ECO:0007669"/>
    <property type="project" value="InterPro"/>
</dbReference>
<sequence>MVGRDLDMVYPSAVSFCVFTESHNPTFEVGTDYEVVRPVRLHAVRKRSTEYVRPETIKYAMTVGGRDIHLQLEKNNELLTRDYSETYYQEDGTRVTTRPHDVVIILVNHLLASICLVRIPSGFRGYFRTSEQRYLIEPLSGGDEGEHAVTTVNDRNLSPAVCGVTNTSWEDDMEPPTSRSRSRSGGLPVLLQQKYIELVLVADNRAYAKMNKDQTKLRQRIFEIVNFVNMAYKPLKTFIGLVGLEVWSNTDLISVTNPANANLEAFKNWRNSELAKRIKHDNAHLIRSD</sequence>